<evidence type="ECO:0008006" key="3">
    <source>
        <dbReference type="Google" id="ProtNLM"/>
    </source>
</evidence>
<dbReference type="RefSeq" id="WP_111420989.1">
    <property type="nucleotide sequence ID" value="NZ_NPEX01000180.1"/>
</dbReference>
<keyword evidence="2" id="KW-1185">Reference proteome</keyword>
<dbReference type="AlphaFoldDB" id="A0A327KTK8"/>
<dbReference type="InterPro" id="IPR002636">
    <property type="entry name" value="DUF29"/>
</dbReference>
<name>A0A327KTK8_9BRAD</name>
<dbReference type="PANTHER" id="PTHR34235">
    <property type="entry name" value="SLR1203 PROTEIN-RELATED"/>
    <property type="match status" value="1"/>
</dbReference>
<evidence type="ECO:0000313" key="1">
    <source>
        <dbReference type="EMBL" id="RAI41681.1"/>
    </source>
</evidence>
<dbReference type="EMBL" id="NPEX01000180">
    <property type="protein sequence ID" value="RAI41681.1"/>
    <property type="molecule type" value="Genomic_DNA"/>
</dbReference>
<reference evidence="1 2" key="1">
    <citation type="submission" date="2017-07" db="EMBL/GenBank/DDBJ databases">
        <title>Draft Genome Sequences of Select Purple Nonsulfur Bacteria.</title>
        <authorList>
            <person name="Lasarre B."/>
            <person name="Mckinlay J.B."/>
        </authorList>
    </citation>
    <scope>NUCLEOTIDE SEQUENCE [LARGE SCALE GENOMIC DNA]</scope>
    <source>
        <strain evidence="1 2">DSM 5909</strain>
    </source>
</reference>
<proteinExistence type="predicted"/>
<organism evidence="1 2">
    <name type="scientific">Rhodoplanes roseus</name>
    <dbReference type="NCBI Taxonomy" id="29409"/>
    <lineage>
        <taxon>Bacteria</taxon>
        <taxon>Pseudomonadati</taxon>
        <taxon>Pseudomonadota</taxon>
        <taxon>Alphaproteobacteria</taxon>
        <taxon>Hyphomicrobiales</taxon>
        <taxon>Nitrobacteraceae</taxon>
        <taxon>Rhodoplanes</taxon>
    </lineage>
</organism>
<dbReference type="Proteomes" id="UP000249130">
    <property type="component" value="Unassembled WGS sequence"/>
</dbReference>
<dbReference type="Gene3D" id="1.20.1220.20">
    <property type="entry name" value="Uncharcterised protein PF01724"/>
    <property type="match status" value="1"/>
</dbReference>
<sequence length="171" mass="18793">MGEHHRGRHDRDFVAWTREQADLLRAIPHETSPLDLGNLVEEIEDMGRSEIREVSNLLRQTLLHLLKIAIDPDAPSAMHWFDEVIAFQGDAALVFSPGLARRIDLPRIWRVACNGATRSLAKHGISAPPLPRDCPLSLDALVDPAFDPDAAVASIATAVDTGDRSKTETPP</sequence>
<accession>A0A327KTK8</accession>
<evidence type="ECO:0000313" key="2">
    <source>
        <dbReference type="Proteomes" id="UP000249130"/>
    </source>
</evidence>
<dbReference type="OrthoDB" id="425753at2"/>
<comment type="caution">
    <text evidence="1">The sequence shown here is derived from an EMBL/GenBank/DDBJ whole genome shotgun (WGS) entry which is preliminary data.</text>
</comment>
<protein>
    <recommendedName>
        <fullName evidence="3">DUF29 domain-containing protein</fullName>
    </recommendedName>
</protein>
<dbReference type="Pfam" id="PF01724">
    <property type="entry name" value="DUF29"/>
    <property type="match status" value="1"/>
</dbReference>
<gene>
    <name evidence="1" type="ORF">CH341_21185</name>
</gene>
<dbReference type="PANTHER" id="PTHR34235:SF1">
    <property type="entry name" value="SLR0416 PROTEIN"/>
    <property type="match status" value="1"/>
</dbReference>